<dbReference type="PANTHER" id="PTHR17224:SF1">
    <property type="entry name" value="PEPTIDYL-TRNA HYDROLASE"/>
    <property type="match status" value="1"/>
</dbReference>
<reference evidence="10 11" key="1">
    <citation type="submission" date="2017-04" db="EMBL/GenBank/DDBJ databases">
        <authorList>
            <person name="Afonso C.L."/>
            <person name="Miller P.J."/>
            <person name="Scott M.A."/>
            <person name="Spackman E."/>
            <person name="Goraichik I."/>
            <person name="Dimitrov K.M."/>
            <person name="Suarez D.L."/>
            <person name="Swayne D.E."/>
        </authorList>
    </citation>
    <scope>NUCLEOTIDE SEQUENCE [LARGE SCALE GENOMIC DNA]</scope>
    <source>
        <strain evidence="10 11">DSM 3385</strain>
    </source>
</reference>
<dbReference type="GO" id="GO:0072344">
    <property type="term" value="P:rescue of stalled ribosome"/>
    <property type="evidence" value="ECO:0007669"/>
    <property type="project" value="UniProtKB-UniRule"/>
</dbReference>
<dbReference type="HAMAP" id="MF_00083">
    <property type="entry name" value="Pept_tRNA_hydro_bact"/>
    <property type="match status" value="1"/>
</dbReference>
<sequence length="192" mass="20814">MSQNSGIMVAGLGNPGREYVQTRHNIGFIILDALATRACLGFKNTRFQAQCAKGVFHQHRIVLLKPQSYMNRSGFPVQKLSSYYKIQLSDIIVVHDDLDLPFGRIRVAHNRGHGGHNGIRSIIDAFGSKGFNRVRVGVGRPHGESGAVGHVLGKFVPGEMKQLEEVVAAGVDACVAIIENGVTSAMNLINRG</sequence>
<evidence type="ECO:0000256" key="9">
    <source>
        <dbReference type="RuleBase" id="RU004320"/>
    </source>
</evidence>
<dbReference type="PANTHER" id="PTHR17224">
    <property type="entry name" value="PEPTIDYL-TRNA HYDROLASE"/>
    <property type="match status" value="1"/>
</dbReference>
<dbReference type="STRING" id="1121400.SAMN02746065_101123"/>
<keyword evidence="11" id="KW-1185">Reference proteome</keyword>
<dbReference type="InterPro" id="IPR018171">
    <property type="entry name" value="Pept_tRNA_hydro_CS"/>
</dbReference>
<proteinExistence type="inferred from homology"/>
<gene>
    <name evidence="7" type="primary">pth</name>
    <name evidence="10" type="ORF">SAMN02746065_101123</name>
</gene>
<dbReference type="GO" id="GO:0005737">
    <property type="term" value="C:cytoplasm"/>
    <property type="evidence" value="ECO:0007669"/>
    <property type="project" value="UniProtKB-SubCell"/>
</dbReference>
<comment type="function">
    <text evidence="7">Catalyzes the release of premature peptidyl moieties from peptidyl-tRNA molecules trapped in stalled 50S ribosomal subunits, and thus maintains levels of free tRNAs and 50S ribosomes.</text>
</comment>
<dbReference type="SUPFAM" id="SSF53178">
    <property type="entry name" value="Peptidyl-tRNA hydrolase-like"/>
    <property type="match status" value="1"/>
</dbReference>
<feature type="binding site" evidence="7">
    <location>
        <position position="19"/>
    </location>
    <ligand>
        <name>tRNA</name>
        <dbReference type="ChEBI" id="CHEBI:17843"/>
    </ligand>
</feature>
<evidence type="ECO:0000313" key="10">
    <source>
        <dbReference type="EMBL" id="SMC36508.1"/>
    </source>
</evidence>
<evidence type="ECO:0000256" key="6">
    <source>
        <dbReference type="ARBA" id="ARBA00050038"/>
    </source>
</evidence>
<evidence type="ECO:0000313" key="11">
    <source>
        <dbReference type="Proteomes" id="UP000192418"/>
    </source>
</evidence>
<evidence type="ECO:0000256" key="8">
    <source>
        <dbReference type="RuleBase" id="RU000673"/>
    </source>
</evidence>
<feature type="binding site" evidence="7">
    <location>
        <position position="71"/>
    </location>
    <ligand>
        <name>tRNA</name>
        <dbReference type="ChEBI" id="CHEBI:17843"/>
    </ligand>
</feature>
<dbReference type="PROSITE" id="PS01195">
    <property type="entry name" value="PEPT_TRNA_HYDROL_1"/>
    <property type="match status" value="1"/>
</dbReference>
<feature type="binding site" evidence="7">
    <location>
        <position position="69"/>
    </location>
    <ligand>
        <name>tRNA</name>
        <dbReference type="ChEBI" id="CHEBI:17843"/>
    </ligand>
</feature>
<keyword evidence="3 7" id="KW-0378">Hydrolase</keyword>
<dbReference type="NCBIfam" id="TIGR00447">
    <property type="entry name" value="pth"/>
    <property type="match status" value="1"/>
</dbReference>
<evidence type="ECO:0000256" key="7">
    <source>
        <dbReference type="HAMAP-Rule" id="MF_00083"/>
    </source>
</evidence>
<dbReference type="RefSeq" id="WP_084066442.1">
    <property type="nucleotide sequence ID" value="NZ_FWXY01000001.1"/>
</dbReference>
<comment type="catalytic activity">
    <reaction evidence="7 8">
        <text>an N-acyl-L-alpha-aminoacyl-tRNA + H2O = an N-acyl-L-amino acid + a tRNA + H(+)</text>
        <dbReference type="Rhea" id="RHEA:54448"/>
        <dbReference type="Rhea" id="RHEA-COMP:10123"/>
        <dbReference type="Rhea" id="RHEA-COMP:13883"/>
        <dbReference type="ChEBI" id="CHEBI:15377"/>
        <dbReference type="ChEBI" id="CHEBI:15378"/>
        <dbReference type="ChEBI" id="CHEBI:59874"/>
        <dbReference type="ChEBI" id="CHEBI:78442"/>
        <dbReference type="ChEBI" id="CHEBI:138191"/>
        <dbReference type="EC" id="3.1.1.29"/>
    </reaction>
</comment>
<keyword evidence="4 7" id="KW-0694">RNA-binding</keyword>
<comment type="subcellular location">
    <subcellularLocation>
        <location evidence="7">Cytoplasm</location>
    </subcellularLocation>
</comment>
<dbReference type="Gene3D" id="3.40.50.1470">
    <property type="entry name" value="Peptidyl-tRNA hydrolase"/>
    <property type="match status" value="1"/>
</dbReference>
<dbReference type="Proteomes" id="UP000192418">
    <property type="component" value="Unassembled WGS sequence"/>
</dbReference>
<dbReference type="CDD" id="cd00462">
    <property type="entry name" value="PTH"/>
    <property type="match status" value="1"/>
</dbReference>
<dbReference type="AlphaFoldDB" id="A0A1W1YL93"/>
<comment type="subunit">
    <text evidence="7">Monomer.</text>
</comment>
<feature type="site" description="Discriminates between blocked and unblocked aminoacyl-tRNA" evidence="7">
    <location>
        <position position="14"/>
    </location>
</feature>
<name>A0A1W1YL93_9BACT</name>
<dbReference type="GO" id="GO:0000049">
    <property type="term" value="F:tRNA binding"/>
    <property type="evidence" value="ECO:0007669"/>
    <property type="project" value="UniProtKB-UniRule"/>
</dbReference>
<organism evidence="10 11">
    <name type="scientific">Desulfocicer vacuolatum DSM 3385</name>
    <dbReference type="NCBI Taxonomy" id="1121400"/>
    <lineage>
        <taxon>Bacteria</taxon>
        <taxon>Pseudomonadati</taxon>
        <taxon>Thermodesulfobacteriota</taxon>
        <taxon>Desulfobacteria</taxon>
        <taxon>Desulfobacterales</taxon>
        <taxon>Desulfobacteraceae</taxon>
        <taxon>Desulfocicer</taxon>
    </lineage>
</organism>
<evidence type="ECO:0000256" key="3">
    <source>
        <dbReference type="ARBA" id="ARBA00022801"/>
    </source>
</evidence>
<dbReference type="GO" id="GO:0004045">
    <property type="term" value="F:peptidyl-tRNA hydrolase activity"/>
    <property type="evidence" value="ECO:0007669"/>
    <property type="project" value="UniProtKB-UniRule"/>
</dbReference>
<evidence type="ECO:0000256" key="1">
    <source>
        <dbReference type="ARBA" id="ARBA00013260"/>
    </source>
</evidence>
<evidence type="ECO:0000256" key="4">
    <source>
        <dbReference type="ARBA" id="ARBA00022884"/>
    </source>
</evidence>
<feature type="binding site" evidence="7">
    <location>
        <position position="117"/>
    </location>
    <ligand>
        <name>tRNA</name>
        <dbReference type="ChEBI" id="CHEBI:17843"/>
    </ligand>
</feature>
<dbReference type="PROSITE" id="PS01196">
    <property type="entry name" value="PEPT_TRNA_HYDROL_2"/>
    <property type="match status" value="1"/>
</dbReference>
<dbReference type="FunFam" id="3.40.50.1470:FF:000001">
    <property type="entry name" value="Peptidyl-tRNA hydrolase"/>
    <property type="match status" value="1"/>
</dbReference>
<evidence type="ECO:0000256" key="2">
    <source>
        <dbReference type="ARBA" id="ARBA00022555"/>
    </source>
</evidence>
<dbReference type="EMBL" id="FWXY01000001">
    <property type="protein sequence ID" value="SMC36508.1"/>
    <property type="molecule type" value="Genomic_DNA"/>
</dbReference>
<feature type="active site" description="Proton acceptor" evidence="7">
    <location>
        <position position="24"/>
    </location>
</feature>
<comment type="function">
    <text evidence="7">Hydrolyzes ribosome-free peptidyl-tRNAs (with 1 or more amino acids incorporated), which drop off the ribosome during protein synthesis, or as a result of ribosome stalling.</text>
</comment>
<keyword evidence="7" id="KW-0963">Cytoplasm</keyword>
<comment type="similarity">
    <text evidence="5 7 9">Belongs to the PTH family.</text>
</comment>
<dbReference type="GO" id="GO:0006515">
    <property type="term" value="P:protein quality control for misfolded or incompletely synthesized proteins"/>
    <property type="evidence" value="ECO:0007669"/>
    <property type="project" value="UniProtKB-UniRule"/>
</dbReference>
<accession>A0A1W1YL93</accession>
<evidence type="ECO:0000256" key="5">
    <source>
        <dbReference type="ARBA" id="ARBA00038063"/>
    </source>
</evidence>
<feature type="site" description="Stabilizes the basic form of H active site to accept a proton" evidence="7">
    <location>
        <position position="96"/>
    </location>
</feature>
<keyword evidence="2 7" id="KW-0820">tRNA-binding</keyword>
<dbReference type="InterPro" id="IPR001328">
    <property type="entry name" value="Pept_tRNA_hydro"/>
</dbReference>
<protein>
    <recommendedName>
        <fullName evidence="6 7">Peptidyl-tRNA hydrolase</fullName>
        <shortName evidence="7">Pth</shortName>
        <ecNumber evidence="1 7">3.1.1.29</ecNumber>
    </recommendedName>
</protein>
<dbReference type="InterPro" id="IPR036416">
    <property type="entry name" value="Pept_tRNA_hydro_sf"/>
</dbReference>
<dbReference type="Pfam" id="PF01195">
    <property type="entry name" value="Pept_tRNA_hydro"/>
    <property type="match status" value="1"/>
</dbReference>
<dbReference type="OrthoDB" id="9800507at2"/>
<dbReference type="EC" id="3.1.1.29" evidence="1 7"/>